<dbReference type="EMBL" id="FWEV01000077">
    <property type="protein sequence ID" value="SLM29134.1"/>
    <property type="molecule type" value="Genomic_DNA"/>
</dbReference>
<accession>A0A1W1H9L2</accession>
<reference evidence="1 2" key="1">
    <citation type="submission" date="2017-03" db="EMBL/GenBank/DDBJ databases">
        <authorList>
            <person name="Afonso C.L."/>
            <person name="Miller P.J."/>
            <person name="Scott M.A."/>
            <person name="Spackman E."/>
            <person name="Goraichik I."/>
            <person name="Dimitrov K.M."/>
            <person name="Suarez D.L."/>
            <person name="Swayne D.E."/>
        </authorList>
    </citation>
    <scope>NUCLEOTIDE SEQUENCE [LARGE SCALE GENOMIC DNA]</scope>
    <source>
        <strain evidence="1">PRJEB14757</strain>
    </source>
</reference>
<proteinExistence type="predicted"/>
<dbReference type="AlphaFoldDB" id="A0A1W1H9L2"/>
<evidence type="ECO:0000313" key="1">
    <source>
        <dbReference type="EMBL" id="SLM29134.1"/>
    </source>
</evidence>
<protein>
    <submittedName>
        <fullName evidence="1">Uncharacterized protein</fullName>
    </submittedName>
</protein>
<organism evidence="1 2">
    <name type="scientific">Desulfamplus magnetovallimortis</name>
    <dbReference type="NCBI Taxonomy" id="1246637"/>
    <lineage>
        <taxon>Bacteria</taxon>
        <taxon>Pseudomonadati</taxon>
        <taxon>Thermodesulfobacteriota</taxon>
        <taxon>Desulfobacteria</taxon>
        <taxon>Desulfobacterales</taxon>
        <taxon>Desulfobacteraceae</taxon>
        <taxon>Desulfamplus</taxon>
    </lineage>
</organism>
<evidence type="ECO:0000313" key="2">
    <source>
        <dbReference type="Proteomes" id="UP000191931"/>
    </source>
</evidence>
<gene>
    <name evidence="1" type="ORF">MTBBW1_1680046</name>
</gene>
<dbReference type="Proteomes" id="UP000191931">
    <property type="component" value="Unassembled WGS sequence"/>
</dbReference>
<name>A0A1W1H9L2_9BACT</name>
<keyword evidence="2" id="KW-1185">Reference proteome</keyword>
<sequence length="62" mass="7090">MFDPNIFVSKLNTIYFISPLLYPEGKNLKNPCFARVVSYFAPLIIFNPVIPEYQGCTLGIDF</sequence>